<evidence type="ECO:0000313" key="2">
    <source>
        <dbReference type="Proteomes" id="UP000001542"/>
    </source>
</evidence>
<proteinExistence type="predicted"/>
<dbReference type="SMR" id="A2DX71"/>
<dbReference type="RefSeq" id="XP_001327176.1">
    <property type="nucleotide sequence ID" value="XM_001327141.1"/>
</dbReference>
<dbReference type="InterPro" id="IPR026906">
    <property type="entry name" value="LRR_5"/>
</dbReference>
<protein>
    <recommendedName>
        <fullName evidence="3">Surface antigen BspA-like</fullName>
    </recommendedName>
</protein>
<organism evidence="1 2">
    <name type="scientific">Trichomonas vaginalis (strain ATCC PRA-98 / G3)</name>
    <dbReference type="NCBI Taxonomy" id="412133"/>
    <lineage>
        <taxon>Eukaryota</taxon>
        <taxon>Metamonada</taxon>
        <taxon>Parabasalia</taxon>
        <taxon>Trichomonadida</taxon>
        <taxon>Trichomonadidae</taxon>
        <taxon>Trichomonas</taxon>
    </lineage>
</organism>
<dbReference type="EMBL" id="DS113262">
    <property type="protein sequence ID" value="EAY14953.1"/>
    <property type="molecule type" value="Genomic_DNA"/>
</dbReference>
<evidence type="ECO:0000313" key="1">
    <source>
        <dbReference type="EMBL" id="EAY14953.1"/>
    </source>
</evidence>
<accession>A2DX71</accession>
<dbReference type="PANTHER" id="PTHR45661:SF3">
    <property type="entry name" value="IG-LIKE DOMAIN-CONTAINING PROTEIN"/>
    <property type="match status" value="1"/>
</dbReference>
<keyword evidence="2" id="KW-1185">Reference proteome</keyword>
<reference evidence="1" key="1">
    <citation type="submission" date="2006-10" db="EMBL/GenBank/DDBJ databases">
        <authorList>
            <person name="Amadeo P."/>
            <person name="Zhao Q."/>
            <person name="Wortman J."/>
            <person name="Fraser-Liggett C."/>
            <person name="Carlton J."/>
        </authorList>
    </citation>
    <scope>NUCLEOTIDE SEQUENCE</scope>
    <source>
        <strain evidence="1">G3</strain>
    </source>
</reference>
<reference evidence="1" key="2">
    <citation type="journal article" date="2007" name="Science">
        <title>Draft genome sequence of the sexually transmitted pathogen Trichomonas vaginalis.</title>
        <authorList>
            <person name="Carlton J.M."/>
            <person name="Hirt R.P."/>
            <person name="Silva J.C."/>
            <person name="Delcher A.L."/>
            <person name="Schatz M."/>
            <person name="Zhao Q."/>
            <person name="Wortman J.R."/>
            <person name="Bidwell S.L."/>
            <person name="Alsmark U.C.M."/>
            <person name="Besteiro S."/>
            <person name="Sicheritz-Ponten T."/>
            <person name="Noel C.J."/>
            <person name="Dacks J.B."/>
            <person name="Foster P.G."/>
            <person name="Simillion C."/>
            <person name="Van de Peer Y."/>
            <person name="Miranda-Saavedra D."/>
            <person name="Barton G.J."/>
            <person name="Westrop G.D."/>
            <person name="Mueller S."/>
            <person name="Dessi D."/>
            <person name="Fiori P.L."/>
            <person name="Ren Q."/>
            <person name="Paulsen I."/>
            <person name="Zhang H."/>
            <person name="Bastida-Corcuera F.D."/>
            <person name="Simoes-Barbosa A."/>
            <person name="Brown M.T."/>
            <person name="Hayes R.D."/>
            <person name="Mukherjee M."/>
            <person name="Okumura C.Y."/>
            <person name="Schneider R."/>
            <person name="Smith A.J."/>
            <person name="Vanacova S."/>
            <person name="Villalvazo M."/>
            <person name="Haas B.J."/>
            <person name="Pertea M."/>
            <person name="Feldblyum T.V."/>
            <person name="Utterback T.R."/>
            <person name="Shu C.L."/>
            <person name="Osoegawa K."/>
            <person name="de Jong P.J."/>
            <person name="Hrdy I."/>
            <person name="Horvathova L."/>
            <person name="Zubacova Z."/>
            <person name="Dolezal P."/>
            <person name="Malik S.B."/>
            <person name="Logsdon J.M. Jr."/>
            <person name="Henze K."/>
            <person name="Gupta A."/>
            <person name="Wang C.C."/>
            <person name="Dunne R.L."/>
            <person name="Upcroft J.A."/>
            <person name="Upcroft P."/>
            <person name="White O."/>
            <person name="Salzberg S.L."/>
            <person name="Tang P."/>
            <person name="Chiu C.-H."/>
            <person name="Lee Y.-S."/>
            <person name="Embley T.M."/>
            <person name="Coombs G.H."/>
            <person name="Mottram J.C."/>
            <person name="Tachezy J."/>
            <person name="Fraser-Liggett C.M."/>
            <person name="Johnson P.J."/>
        </authorList>
    </citation>
    <scope>NUCLEOTIDE SEQUENCE [LARGE SCALE GENOMIC DNA]</scope>
    <source>
        <strain evidence="1">G3</strain>
    </source>
</reference>
<dbReference type="Proteomes" id="UP000001542">
    <property type="component" value="Unassembled WGS sequence"/>
</dbReference>
<dbReference type="VEuPathDB" id="TrichDB:TVAG_396830"/>
<dbReference type="PANTHER" id="PTHR45661">
    <property type="entry name" value="SURFACE ANTIGEN"/>
    <property type="match status" value="1"/>
</dbReference>
<dbReference type="InParanoid" id="A2DX71"/>
<dbReference type="OMA" id="NIGFHAF"/>
<dbReference type="STRING" id="5722.A2DX71"/>
<dbReference type="AlphaFoldDB" id="A2DX71"/>
<dbReference type="InterPro" id="IPR032675">
    <property type="entry name" value="LRR_dom_sf"/>
</dbReference>
<dbReference type="InterPro" id="IPR053139">
    <property type="entry name" value="Surface_bspA-like"/>
</dbReference>
<dbReference type="Pfam" id="PF13306">
    <property type="entry name" value="LRR_5"/>
    <property type="match status" value="2"/>
</dbReference>
<evidence type="ECO:0008006" key="3">
    <source>
        <dbReference type="Google" id="ProtNLM"/>
    </source>
</evidence>
<name>A2DX71_TRIV3</name>
<dbReference type="Gene3D" id="3.80.10.10">
    <property type="entry name" value="Ribonuclease Inhibitor"/>
    <property type="match status" value="1"/>
</dbReference>
<dbReference type="VEuPathDB" id="TrichDB:TVAGG3_0673610"/>
<dbReference type="SUPFAM" id="SSF52058">
    <property type="entry name" value="L domain-like"/>
    <property type="match status" value="1"/>
</dbReference>
<dbReference type="KEGG" id="tva:4772948"/>
<gene>
    <name evidence="1" type="ORF">TVAG_396830</name>
</gene>
<sequence>MIVNSDSFSSSDSPKLNVSFTHKTLFSSNAISRKTNVLISFMEETNLVIDENALIMNSDQTEVYDFWGYNFEGLTIPATVTKIRQKSFENSTFIRLYFKTGSQLSVIENYSFVNCSKLTTIYFLPTNVLSNIGFHAFFECFSLEKMQSFETANYKCVDNTLYYIDETGKHLFLHACKSPEKSLNISCKSIRSYAFNQCDNIENITIAPDSVTLIEEYSFNKCSSLKQINFPLSVETVQPNSFVECDSLVCPLVIENKSPSFLKMIIDSGIPRRLLISCKVLQATQNLQVFEKMGNTSPNLFSKRLSK</sequence>